<dbReference type="OrthoDB" id="9813151at2"/>
<feature type="compositionally biased region" description="Basic and acidic residues" evidence="4">
    <location>
        <begin position="232"/>
        <end position="257"/>
    </location>
</feature>
<keyword evidence="7" id="KW-0808">Transferase</keyword>
<dbReference type="InterPro" id="IPR036890">
    <property type="entry name" value="HATPase_C_sf"/>
</dbReference>
<dbReference type="PROSITE" id="PS50109">
    <property type="entry name" value="HIS_KIN"/>
    <property type="match status" value="1"/>
</dbReference>
<evidence type="ECO:0000256" key="2">
    <source>
        <dbReference type="ARBA" id="ARBA00012438"/>
    </source>
</evidence>
<dbReference type="SMART" id="SM00388">
    <property type="entry name" value="HisKA"/>
    <property type="match status" value="1"/>
</dbReference>
<dbReference type="InterPro" id="IPR003661">
    <property type="entry name" value="HisK_dim/P_dom"/>
</dbReference>
<dbReference type="RefSeq" id="WP_145085259.1">
    <property type="nucleotide sequence ID" value="NZ_CP036298.1"/>
</dbReference>
<proteinExistence type="predicted"/>
<gene>
    <name evidence="7" type="primary">rpfC_3</name>
    <name evidence="7" type="ORF">Q31a_60020</name>
</gene>
<dbReference type="GO" id="GO:0000155">
    <property type="term" value="F:phosphorelay sensor kinase activity"/>
    <property type="evidence" value="ECO:0007669"/>
    <property type="project" value="InterPro"/>
</dbReference>
<comment type="catalytic activity">
    <reaction evidence="1">
        <text>ATP + protein L-histidine = ADP + protein N-phospho-L-histidine.</text>
        <dbReference type="EC" id="2.7.13.3"/>
    </reaction>
</comment>
<dbReference type="InterPro" id="IPR003594">
    <property type="entry name" value="HATPase_dom"/>
</dbReference>
<dbReference type="PANTHER" id="PTHR43547">
    <property type="entry name" value="TWO-COMPONENT HISTIDINE KINASE"/>
    <property type="match status" value="1"/>
</dbReference>
<feature type="domain" description="Histidine kinase" evidence="6">
    <location>
        <begin position="438"/>
        <end position="658"/>
    </location>
</feature>
<reference evidence="7 8" key="1">
    <citation type="submission" date="2019-02" db="EMBL/GenBank/DDBJ databases">
        <title>Deep-cultivation of Planctomycetes and their phenomic and genomic characterization uncovers novel biology.</title>
        <authorList>
            <person name="Wiegand S."/>
            <person name="Jogler M."/>
            <person name="Boedeker C."/>
            <person name="Pinto D."/>
            <person name="Vollmers J."/>
            <person name="Rivas-Marin E."/>
            <person name="Kohn T."/>
            <person name="Peeters S.H."/>
            <person name="Heuer A."/>
            <person name="Rast P."/>
            <person name="Oberbeckmann S."/>
            <person name="Bunk B."/>
            <person name="Jeske O."/>
            <person name="Meyerdierks A."/>
            <person name="Storesund J.E."/>
            <person name="Kallscheuer N."/>
            <person name="Luecker S."/>
            <person name="Lage O.M."/>
            <person name="Pohl T."/>
            <person name="Merkel B.J."/>
            <person name="Hornburger P."/>
            <person name="Mueller R.-W."/>
            <person name="Bruemmer F."/>
            <person name="Labrenz M."/>
            <person name="Spormann A.M."/>
            <person name="Op den Camp H."/>
            <person name="Overmann J."/>
            <person name="Amann R."/>
            <person name="Jetten M.S.M."/>
            <person name="Mascher T."/>
            <person name="Medema M.H."/>
            <person name="Devos D.P."/>
            <person name="Kaster A.-K."/>
            <person name="Ovreas L."/>
            <person name="Rohde M."/>
            <person name="Galperin M.Y."/>
            <person name="Jogler C."/>
        </authorList>
    </citation>
    <scope>NUCLEOTIDE SEQUENCE [LARGE SCALE GENOMIC DNA]</scope>
    <source>
        <strain evidence="7 8">Q31a</strain>
    </source>
</reference>
<dbReference type="Pfam" id="PF02518">
    <property type="entry name" value="HATPase_c"/>
    <property type="match status" value="1"/>
</dbReference>
<dbReference type="InterPro" id="IPR004358">
    <property type="entry name" value="Sig_transdc_His_kin-like_C"/>
</dbReference>
<dbReference type="Proteomes" id="UP000318017">
    <property type="component" value="Chromosome"/>
</dbReference>
<dbReference type="EC" id="2.7.13.3" evidence="2"/>
<organism evidence="7 8">
    <name type="scientific">Aureliella helgolandensis</name>
    <dbReference type="NCBI Taxonomy" id="2527968"/>
    <lineage>
        <taxon>Bacteria</taxon>
        <taxon>Pseudomonadati</taxon>
        <taxon>Planctomycetota</taxon>
        <taxon>Planctomycetia</taxon>
        <taxon>Pirellulales</taxon>
        <taxon>Pirellulaceae</taxon>
        <taxon>Aureliella</taxon>
    </lineage>
</organism>
<dbReference type="InterPro" id="IPR005467">
    <property type="entry name" value="His_kinase_dom"/>
</dbReference>
<dbReference type="InterPro" id="IPR036097">
    <property type="entry name" value="HisK_dim/P_sf"/>
</dbReference>
<dbReference type="PANTHER" id="PTHR43547:SF2">
    <property type="entry name" value="HYBRID SIGNAL TRANSDUCTION HISTIDINE KINASE C"/>
    <property type="match status" value="1"/>
</dbReference>
<dbReference type="KEGG" id="ahel:Q31a_60020"/>
<keyword evidence="3" id="KW-0597">Phosphoprotein</keyword>
<dbReference type="SUPFAM" id="SSF47384">
    <property type="entry name" value="Homodimeric domain of signal transducing histidine kinase"/>
    <property type="match status" value="1"/>
</dbReference>
<accession>A0A518GGA5</accession>
<keyword evidence="5" id="KW-0812">Transmembrane</keyword>
<feature type="transmembrane region" description="Helical" evidence="5">
    <location>
        <begin position="402"/>
        <end position="422"/>
    </location>
</feature>
<sequence>MKRPWQIWSLFLLCVLAVTVALAWLSLKTLRLDALRETDRAETEMARREAELQERISSALYRMDLLMLPLVSQEAARPQYLFQSFYDVVAPVTPESASAARSEGLPGNLHLPSPLLFQASESVLLYFQIDVENQISSPHLPSEEERRIAISQYAVSEAAFEKALSRIEQARQQFDFQILLRESEAIDRVAHSQSDASQPDLIPPLVAYNVPAVENFRNWIQQQELEPSVDADTSKLDAQRSRGKQRVNEEFNQRRDSTQEFTAQNVANNAYGYGNGLGGGSYSQLALPSESARVAFEPVQFVPLQPIWLRENLLLARRIASEEGERFQCCWLNWEKIQEDLQREVADLLPNVQFEPLTPNTELKLGTALTTIPVQLLVDRPAILSRLAFDPQAAATKSIMPLSLWAAWFSLGLAALASALLLHGVVRLSERRAAFVSAVTHELRTPLTTFRMYSEMLADGMVPLEKQQQYANTLKVQADRLSHLVENVLQFAQLERGPARLANEHVGIGELLERIRPRLEERATASNMQLEMDVAEALVEYSLATQPAAIEQILFNLVDNACKYAKASADNRIVVSVGQAAAGIQFQVRDFGPGINPVDRKRLFQPFQQSKIATDNSVPGVGLGLALCYRMARTIGGRLLERESPDGALFVLELPLSSD</sequence>
<dbReference type="PRINTS" id="PR00344">
    <property type="entry name" value="BCTRLSENSOR"/>
</dbReference>
<evidence type="ECO:0000256" key="5">
    <source>
        <dbReference type="SAM" id="Phobius"/>
    </source>
</evidence>
<evidence type="ECO:0000259" key="6">
    <source>
        <dbReference type="PROSITE" id="PS50109"/>
    </source>
</evidence>
<dbReference type="EMBL" id="CP036298">
    <property type="protein sequence ID" value="QDV27610.1"/>
    <property type="molecule type" value="Genomic_DNA"/>
</dbReference>
<evidence type="ECO:0000256" key="4">
    <source>
        <dbReference type="SAM" id="MobiDB-lite"/>
    </source>
</evidence>
<dbReference type="Pfam" id="PF00512">
    <property type="entry name" value="HisKA"/>
    <property type="match status" value="1"/>
</dbReference>
<evidence type="ECO:0000313" key="8">
    <source>
        <dbReference type="Proteomes" id="UP000318017"/>
    </source>
</evidence>
<evidence type="ECO:0000256" key="1">
    <source>
        <dbReference type="ARBA" id="ARBA00000085"/>
    </source>
</evidence>
<dbReference type="CDD" id="cd00082">
    <property type="entry name" value="HisKA"/>
    <property type="match status" value="1"/>
</dbReference>
<protein>
    <recommendedName>
        <fullName evidence="2">histidine kinase</fullName>
        <ecNumber evidence="2">2.7.13.3</ecNumber>
    </recommendedName>
</protein>
<keyword evidence="5" id="KW-0472">Membrane</keyword>
<dbReference type="SMART" id="SM00387">
    <property type="entry name" value="HATPase_c"/>
    <property type="match status" value="1"/>
</dbReference>
<dbReference type="Gene3D" id="3.30.565.10">
    <property type="entry name" value="Histidine kinase-like ATPase, C-terminal domain"/>
    <property type="match status" value="1"/>
</dbReference>
<evidence type="ECO:0000256" key="3">
    <source>
        <dbReference type="ARBA" id="ARBA00022553"/>
    </source>
</evidence>
<feature type="region of interest" description="Disordered" evidence="4">
    <location>
        <begin position="228"/>
        <end position="257"/>
    </location>
</feature>
<dbReference type="AlphaFoldDB" id="A0A518GGA5"/>
<evidence type="ECO:0000313" key="7">
    <source>
        <dbReference type="EMBL" id="QDV27610.1"/>
    </source>
</evidence>
<dbReference type="SUPFAM" id="SSF55874">
    <property type="entry name" value="ATPase domain of HSP90 chaperone/DNA topoisomerase II/histidine kinase"/>
    <property type="match status" value="1"/>
</dbReference>
<keyword evidence="5" id="KW-1133">Transmembrane helix</keyword>
<dbReference type="Gene3D" id="1.10.287.130">
    <property type="match status" value="1"/>
</dbReference>
<dbReference type="CDD" id="cd00075">
    <property type="entry name" value="HATPase"/>
    <property type="match status" value="1"/>
</dbReference>
<name>A0A518GGA5_9BACT</name>
<keyword evidence="8" id="KW-1185">Reference proteome</keyword>